<name>B5EBT2_CITBB</name>
<keyword evidence="2" id="KW-0449">Lipoprotein</keyword>
<gene>
    <name evidence="2" type="ordered locus">Gbem_1942</name>
</gene>
<dbReference type="eggNOG" id="ENOG50349K4">
    <property type="taxonomic scope" value="Bacteria"/>
</dbReference>
<dbReference type="AlphaFoldDB" id="B5EBT2"/>
<dbReference type="Proteomes" id="UP000008825">
    <property type="component" value="Chromosome"/>
</dbReference>
<accession>B5EBT2</accession>
<dbReference type="HOGENOM" id="CLU_119465_0_0_7"/>
<reference evidence="2 3" key="1">
    <citation type="submission" date="2008-07" db="EMBL/GenBank/DDBJ databases">
        <title>Complete sequence of Geobacter bemidjiensis BEM.</title>
        <authorList>
            <consortium name="US DOE Joint Genome Institute"/>
            <person name="Lucas S."/>
            <person name="Copeland A."/>
            <person name="Lapidus A."/>
            <person name="Glavina del Rio T."/>
            <person name="Dalin E."/>
            <person name="Tice H."/>
            <person name="Bruce D."/>
            <person name="Goodwin L."/>
            <person name="Pitluck S."/>
            <person name="Kiss H."/>
            <person name="Brettin T."/>
            <person name="Detter J.C."/>
            <person name="Han C."/>
            <person name="Kuske C.R."/>
            <person name="Schmutz J."/>
            <person name="Larimer F."/>
            <person name="Land M."/>
            <person name="Hauser L."/>
            <person name="Kyrpides N."/>
            <person name="Lykidis A."/>
            <person name="Lovley D."/>
            <person name="Richardson P."/>
        </authorList>
    </citation>
    <scope>NUCLEOTIDE SEQUENCE [LARGE SCALE GENOMIC DNA]</scope>
    <source>
        <strain evidence="3">ATCC BAA-1014 / DSM 16622 / JCM 12645 / Bem</strain>
    </source>
</reference>
<dbReference type="OrthoDB" id="5395717at2"/>
<evidence type="ECO:0000313" key="2">
    <source>
        <dbReference type="EMBL" id="ACH38956.1"/>
    </source>
</evidence>
<feature type="chain" id="PRO_5002829674" evidence="1">
    <location>
        <begin position="18"/>
        <end position="196"/>
    </location>
</feature>
<proteinExistence type="predicted"/>
<protein>
    <submittedName>
        <fullName evidence="2">Lipoprotein, putative</fullName>
    </submittedName>
</protein>
<keyword evidence="3" id="KW-1185">Reference proteome</keyword>
<dbReference type="EMBL" id="CP001124">
    <property type="protein sequence ID" value="ACH38956.1"/>
    <property type="molecule type" value="Genomic_DNA"/>
</dbReference>
<organism evidence="2 3">
    <name type="scientific">Citrifermentans bemidjiense (strain ATCC BAA-1014 / DSM 16622 / JCM 12645 / Bem)</name>
    <name type="common">Geobacter bemidjiensis</name>
    <dbReference type="NCBI Taxonomy" id="404380"/>
    <lineage>
        <taxon>Bacteria</taxon>
        <taxon>Pseudomonadati</taxon>
        <taxon>Thermodesulfobacteriota</taxon>
        <taxon>Desulfuromonadia</taxon>
        <taxon>Geobacterales</taxon>
        <taxon>Geobacteraceae</taxon>
        <taxon>Citrifermentans</taxon>
    </lineage>
</organism>
<dbReference type="KEGG" id="gbm:Gbem_1942"/>
<dbReference type="RefSeq" id="WP_012530375.1">
    <property type="nucleotide sequence ID" value="NC_011146.1"/>
</dbReference>
<keyword evidence="1" id="KW-0732">Signal</keyword>
<feature type="signal peptide" evidence="1">
    <location>
        <begin position="1"/>
        <end position="17"/>
    </location>
</feature>
<dbReference type="STRING" id="404380.Gbem_1942"/>
<sequence>MKKVRLLALGAVFAVFAGCAGSPQAMLKQEIVKSGEVFWEMGKGGGAPEGYADLTVTASIKTHKERASLVRDRHGSADYTLLLSIDGQAVIVTGEARPERMEASPFAHSEAGKGVRYLFTKTLRLQAGTHRIALSLPEDQVGVVHDITFGSGSANQLVLEPVYAAVAGKPRPGFTGATSFKEGISRMQVALNGTML</sequence>
<evidence type="ECO:0000313" key="3">
    <source>
        <dbReference type="Proteomes" id="UP000008825"/>
    </source>
</evidence>
<evidence type="ECO:0000256" key="1">
    <source>
        <dbReference type="SAM" id="SignalP"/>
    </source>
</evidence>
<reference evidence="2 3" key="2">
    <citation type="journal article" date="2010" name="BMC Genomics">
        <title>The genome of Geobacter bemidjiensis, exemplar for the subsurface clade of Geobacter species that predominate in Fe(III)-reducing subsurface environments.</title>
        <authorList>
            <person name="Aklujkar M."/>
            <person name="Young N.D."/>
            <person name="Holmes D."/>
            <person name="Chavan M."/>
            <person name="Risso C."/>
            <person name="Kiss H.E."/>
            <person name="Han C.S."/>
            <person name="Land M.L."/>
            <person name="Lovley D.R."/>
        </authorList>
    </citation>
    <scope>NUCLEOTIDE SEQUENCE [LARGE SCALE GENOMIC DNA]</scope>
    <source>
        <strain evidence="3">ATCC BAA-1014 / DSM 16622 / JCM 12645 / Bem</strain>
    </source>
</reference>
<dbReference type="PROSITE" id="PS51257">
    <property type="entry name" value="PROKAR_LIPOPROTEIN"/>
    <property type="match status" value="1"/>
</dbReference>